<dbReference type="InterPro" id="IPR045584">
    <property type="entry name" value="Pilin-like"/>
</dbReference>
<proteinExistence type="predicted"/>
<evidence type="ECO:0000256" key="2">
    <source>
        <dbReference type="ARBA" id="ARBA00022481"/>
    </source>
</evidence>
<evidence type="ECO:0000313" key="7">
    <source>
        <dbReference type="EMBL" id="OGZ88342.1"/>
    </source>
</evidence>
<keyword evidence="5 6" id="KW-0472">Membrane</keyword>
<evidence type="ECO:0000256" key="1">
    <source>
        <dbReference type="ARBA" id="ARBA00004167"/>
    </source>
</evidence>
<protein>
    <recommendedName>
        <fullName evidence="9">Prepilin-type N-terminal cleavage/methylation domain-containing protein</fullName>
    </recommendedName>
</protein>
<evidence type="ECO:0000256" key="4">
    <source>
        <dbReference type="ARBA" id="ARBA00022989"/>
    </source>
</evidence>
<feature type="transmembrane region" description="Helical" evidence="6">
    <location>
        <begin position="12"/>
        <end position="35"/>
    </location>
</feature>
<organism evidence="7 8">
    <name type="scientific">Candidatus Staskawiczbacteria bacterium RIFOXYD1_FULL_32_13</name>
    <dbReference type="NCBI Taxonomy" id="1802234"/>
    <lineage>
        <taxon>Bacteria</taxon>
        <taxon>Candidatus Staskawicziibacteriota</taxon>
    </lineage>
</organism>
<dbReference type="GO" id="GO:0016020">
    <property type="term" value="C:membrane"/>
    <property type="evidence" value="ECO:0007669"/>
    <property type="project" value="UniProtKB-SubCell"/>
</dbReference>
<dbReference type="AlphaFoldDB" id="A0A1G2JMP1"/>
<dbReference type="PANTHER" id="PTHR30093">
    <property type="entry name" value="GENERAL SECRETION PATHWAY PROTEIN G"/>
    <property type="match status" value="1"/>
</dbReference>
<dbReference type="SUPFAM" id="SSF54523">
    <property type="entry name" value="Pili subunits"/>
    <property type="match status" value="1"/>
</dbReference>
<dbReference type="PANTHER" id="PTHR30093:SF44">
    <property type="entry name" value="TYPE II SECRETION SYSTEM CORE PROTEIN G"/>
    <property type="match status" value="1"/>
</dbReference>
<dbReference type="Proteomes" id="UP000178935">
    <property type="component" value="Unassembled WGS sequence"/>
</dbReference>
<evidence type="ECO:0000256" key="3">
    <source>
        <dbReference type="ARBA" id="ARBA00022692"/>
    </source>
</evidence>
<evidence type="ECO:0000256" key="5">
    <source>
        <dbReference type="ARBA" id="ARBA00023136"/>
    </source>
</evidence>
<evidence type="ECO:0008006" key="9">
    <source>
        <dbReference type="Google" id="ProtNLM"/>
    </source>
</evidence>
<dbReference type="EMBL" id="MHPU01000026">
    <property type="protein sequence ID" value="OGZ88342.1"/>
    <property type="molecule type" value="Genomic_DNA"/>
</dbReference>
<name>A0A1G2JMP1_9BACT</name>
<keyword evidence="4 6" id="KW-1133">Transmembrane helix</keyword>
<comment type="caution">
    <text evidence="7">The sequence shown here is derived from an EMBL/GenBank/DDBJ whole genome shotgun (WGS) entry which is preliminary data.</text>
</comment>
<dbReference type="Pfam" id="PF07963">
    <property type="entry name" value="N_methyl"/>
    <property type="match status" value="1"/>
</dbReference>
<comment type="subcellular location">
    <subcellularLocation>
        <location evidence="1">Membrane</location>
        <topology evidence="1">Single-pass membrane protein</topology>
    </subcellularLocation>
</comment>
<dbReference type="NCBIfam" id="TIGR02532">
    <property type="entry name" value="IV_pilin_GFxxxE"/>
    <property type="match status" value="1"/>
</dbReference>
<sequence length="141" mass="14171">MKTSKGFTIIELLVVIAIIAVLAAVVLVNVTQYIAKGKDASIKGNMANMVTIAAAWYDSHSSVYTGVDADATFAAGLTAIDGANGTGKAQSVQISTGAPVGGAFCIEAELNDGTNWCVDSTGYKGATADCEAATADCAADA</sequence>
<gene>
    <name evidence="7" type="ORF">A2561_01960</name>
</gene>
<keyword evidence="3 6" id="KW-0812">Transmembrane</keyword>
<evidence type="ECO:0000313" key="8">
    <source>
        <dbReference type="Proteomes" id="UP000178935"/>
    </source>
</evidence>
<evidence type="ECO:0000256" key="6">
    <source>
        <dbReference type="SAM" id="Phobius"/>
    </source>
</evidence>
<keyword evidence="2" id="KW-0488">Methylation</keyword>
<reference evidence="7 8" key="1">
    <citation type="journal article" date="2016" name="Nat. Commun.">
        <title>Thousands of microbial genomes shed light on interconnected biogeochemical processes in an aquifer system.</title>
        <authorList>
            <person name="Anantharaman K."/>
            <person name="Brown C.T."/>
            <person name="Hug L.A."/>
            <person name="Sharon I."/>
            <person name="Castelle C.J."/>
            <person name="Probst A.J."/>
            <person name="Thomas B.C."/>
            <person name="Singh A."/>
            <person name="Wilkins M.J."/>
            <person name="Karaoz U."/>
            <person name="Brodie E.L."/>
            <person name="Williams K.H."/>
            <person name="Hubbard S.S."/>
            <person name="Banfield J.F."/>
        </authorList>
    </citation>
    <scope>NUCLEOTIDE SEQUENCE [LARGE SCALE GENOMIC DNA]</scope>
</reference>
<accession>A0A1G2JMP1</accession>
<dbReference type="Gene3D" id="3.30.700.10">
    <property type="entry name" value="Glycoprotein, Type 4 Pilin"/>
    <property type="match status" value="1"/>
</dbReference>
<dbReference type="InterPro" id="IPR012902">
    <property type="entry name" value="N_methyl_site"/>
</dbReference>